<proteinExistence type="predicted"/>
<comment type="caution">
    <text evidence="2">The sequence shown here is derived from an EMBL/GenBank/DDBJ whole genome shotgun (WGS) entry which is preliminary data.</text>
</comment>
<name>A0A4P9VQL6_9GAMM</name>
<keyword evidence="3" id="KW-1185">Reference proteome</keyword>
<evidence type="ECO:0000313" key="2">
    <source>
        <dbReference type="EMBL" id="RDH45845.1"/>
    </source>
</evidence>
<evidence type="ECO:0000256" key="1">
    <source>
        <dbReference type="SAM" id="SignalP"/>
    </source>
</evidence>
<accession>A0A4P9VQL6</accession>
<dbReference type="PROSITE" id="PS51257">
    <property type="entry name" value="PROKAR_LIPOPROTEIN"/>
    <property type="match status" value="1"/>
</dbReference>
<keyword evidence="1" id="KW-0732">Signal</keyword>
<evidence type="ECO:0000313" key="3">
    <source>
        <dbReference type="Proteomes" id="UP000257039"/>
    </source>
</evidence>
<dbReference type="AlphaFoldDB" id="A0A4P9VQL6"/>
<organism evidence="2 3">
    <name type="scientific">Zooshikella ganghwensis</name>
    <dbReference type="NCBI Taxonomy" id="202772"/>
    <lineage>
        <taxon>Bacteria</taxon>
        <taxon>Pseudomonadati</taxon>
        <taxon>Pseudomonadota</taxon>
        <taxon>Gammaproteobacteria</taxon>
        <taxon>Oceanospirillales</taxon>
        <taxon>Zooshikellaceae</taxon>
        <taxon>Zooshikella</taxon>
    </lineage>
</organism>
<sequence length="129" mass="14505">MRVILVIFLSLSSAIAQACFAPRGGPEYDALIDLKQLEEPNTYRVTVPSQLEDLQKAEIMLAYSKDHAGGVPVYDAFETLKAREINGKLSATFTVEHRENKKPYIVVMWWPKVCCPCGIQANTKFLEVE</sequence>
<protein>
    <submittedName>
        <fullName evidence="2">Uncharacterized protein</fullName>
    </submittedName>
</protein>
<dbReference type="EMBL" id="NDXW01000001">
    <property type="protein sequence ID" value="RDH45845.1"/>
    <property type="molecule type" value="Genomic_DNA"/>
</dbReference>
<feature type="signal peptide" evidence="1">
    <location>
        <begin position="1"/>
        <end position="18"/>
    </location>
</feature>
<feature type="chain" id="PRO_5020777135" evidence="1">
    <location>
        <begin position="19"/>
        <end position="129"/>
    </location>
</feature>
<gene>
    <name evidence="2" type="ORF">B9G39_21660</name>
</gene>
<reference evidence="2 3" key="1">
    <citation type="submission" date="2017-04" db="EMBL/GenBank/DDBJ databases">
        <title>Draft genome sequence of Zooshikella ganghwensis VG4 isolated from Red Sea sediments.</title>
        <authorList>
            <person name="Rehman Z."/>
            <person name="Alam I."/>
            <person name="Kamau A."/>
            <person name="Bajic V."/>
            <person name="Leiknes T."/>
        </authorList>
    </citation>
    <scope>NUCLEOTIDE SEQUENCE [LARGE SCALE GENOMIC DNA]</scope>
    <source>
        <strain evidence="2 3">VG4</strain>
    </source>
</reference>
<dbReference type="Proteomes" id="UP000257039">
    <property type="component" value="Unassembled WGS sequence"/>
</dbReference>
<dbReference type="RefSeq" id="WP_094788734.1">
    <property type="nucleotide sequence ID" value="NZ_NDXW01000001.1"/>
</dbReference>